<evidence type="ECO:0000256" key="6">
    <source>
        <dbReference type="ARBA" id="ARBA00023136"/>
    </source>
</evidence>
<feature type="chain" id="PRO_5012503716" evidence="8">
    <location>
        <begin position="28"/>
        <end position="443"/>
    </location>
</feature>
<reference evidence="9 10" key="1">
    <citation type="submission" date="2017-01" db="EMBL/GenBank/DDBJ databases">
        <authorList>
            <person name="Mah S.A."/>
            <person name="Swanson W.J."/>
            <person name="Moy G.W."/>
            <person name="Vacquier V.D."/>
        </authorList>
    </citation>
    <scope>NUCLEOTIDE SEQUENCE [LARGE SCALE GENOMIC DNA]</scope>
    <source>
        <strain evidence="9 10">M9</strain>
    </source>
</reference>
<keyword evidence="8" id="KW-0732">Signal</keyword>
<dbReference type="EMBL" id="FTPK01000001">
    <property type="protein sequence ID" value="SIT67016.1"/>
    <property type="molecule type" value="Genomic_DNA"/>
</dbReference>
<comment type="subcellular location">
    <subcellularLocation>
        <location evidence="1">Cell outer membrane</location>
    </subcellularLocation>
</comment>
<dbReference type="Proteomes" id="UP000223759">
    <property type="component" value="Unassembled WGS sequence"/>
</dbReference>
<dbReference type="GO" id="GO:0009279">
    <property type="term" value="C:cell outer membrane"/>
    <property type="evidence" value="ECO:0007669"/>
    <property type="project" value="UniProtKB-SubCell"/>
</dbReference>
<dbReference type="InterPro" id="IPR010130">
    <property type="entry name" value="T1SS_OMP_TolC"/>
</dbReference>
<dbReference type="InterPro" id="IPR003423">
    <property type="entry name" value="OMP_efflux"/>
</dbReference>
<evidence type="ECO:0000256" key="7">
    <source>
        <dbReference type="ARBA" id="ARBA00023237"/>
    </source>
</evidence>
<name>A0A1R3VQJ7_9GAMM</name>
<evidence type="ECO:0000256" key="3">
    <source>
        <dbReference type="ARBA" id="ARBA00022448"/>
    </source>
</evidence>
<dbReference type="InterPro" id="IPR051906">
    <property type="entry name" value="TolC-like"/>
</dbReference>
<evidence type="ECO:0000256" key="8">
    <source>
        <dbReference type="SAM" id="SignalP"/>
    </source>
</evidence>
<sequence>MAKRITRKSLALGLALSLSVFALPAHSIDLFDVYRQALDRDPELRRAEAEFRAAQQLRPQARSALLPQLDAGAGYSAIDRDPQGAERFDYRSLNYDLTLNQRIFDQRVFTGVRQARLLTSEAQAFRDAARQGLILRVAEAYFGVLSAKDNLSFAEAEKEAIGRQLEQSERRFEVGLIAITDVKEAQAQFDLSVAEEIAAQNRLDRAREDLAVITGQYYEAMARLSERMQLVSPEPADKQQWVETALEQNLALAAQRLATERSAEEIKRQRGGHLPTLNLSASYRDEEIRNPSSGVPDNIRDSKGTEIGLRLNVPIFAGGSTVALTREARENFEAAQESLELRQRQTVREARNAFQSVNAGISRVRALEQALESTRAAFEATQAGFEVGTRTAVEVLLELRQVFRAERDFAEARYAYLLDTLRLKQAAGVLTEEDLIAINNWLD</sequence>
<dbReference type="NCBIfam" id="TIGR01844">
    <property type="entry name" value="type_I_sec_TolC"/>
    <property type="match status" value="1"/>
</dbReference>
<keyword evidence="7" id="KW-0998">Cell outer membrane</keyword>
<dbReference type="Pfam" id="PF02321">
    <property type="entry name" value="OEP"/>
    <property type="match status" value="2"/>
</dbReference>
<keyword evidence="4" id="KW-1134">Transmembrane beta strand</keyword>
<dbReference type="Gene3D" id="1.20.1600.10">
    <property type="entry name" value="Outer membrane efflux proteins (OEP)"/>
    <property type="match status" value="1"/>
</dbReference>
<evidence type="ECO:0000256" key="2">
    <source>
        <dbReference type="ARBA" id="ARBA00007613"/>
    </source>
</evidence>
<dbReference type="RefSeq" id="WP_084178628.1">
    <property type="nucleotide sequence ID" value="NZ_CP023018.1"/>
</dbReference>
<dbReference type="GO" id="GO:0015288">
    <property type="term" value="F:porin activity"/>
    <property type="evidence" value="ECO:0007669"/>
    <property type="project" value="TreeGrafter"/>
</dbReference>
<gene>
    <name evidence="9" type="ORF">SAMN05216526_0745</name>
</gene>
<dbReference type="STRING" id="233100.SAMN05216526_0745"/>
<comment type="similarity">
    <text evidence="2">Belongs to the outer membrane factor (OMF) (TC 1.B.17) family.</text>
</comment>
<protein>
    <submittedName>
        <fullName evidence="9">Outer membrane protein</fullName>
    </submittedName>
</protein>
<dbReference type="GO" id="GO:1990281">
    <property type="term" value="C:efflux pump complex"/>
    <property type="evidence" value="ECO:0007669"/>
    <property type="project" value="TreeGrafter"/>
</dbReference>
<evidence type="ECO:0000313" key="9">
    <source>
        <dbReference type="EMBL" id="SIT67016.1"/>
    </source>
</evidence>
<dbReference type="PANTHER" id="PTHR30026:SF20">
    <property type="entry name" value="OUTER MEMBRANE PROTEIN TOLC"/>
    <property type="match status" value="1"/>
</dbReference>
<keyword evidence="6" id="KW-0472">Membrane</keyword>
<dbReference type="PANTHER" id="PTHR30026">
    <property type="entry name" value="OUTER MEMBRANE PROTEIN TOLC"/>
    <property type="match status" value="1"/>
</dbReference>
<evidence type="ECO:0000256" key="5">
    <source>
        <dbReference type="ARBA" id="ARBA00022692"/>
    </source>
</evidence>
<feature type="signal peptide" evidence="8">
    <location>
        <begin position="1"/>
        <end position="27"/>
    </location>
</feature>
<dbReference type="AlphaFoldDB" id="A0A1R3VQJ7"/>
<evidence type="ECO:0000256" key="1">
    <source>
        <dbReference type="ARBA" id="ARBA00004442"/>
    </source>
</evidence>
<dbReference type="GO" id="GO:0015562">
    <property type="term" value="F:efflux transmembrane transporter activity"/>
    <property type="evidence" value="ECO:0007669"/>
    <property type="project" value="InterPro"/>
</dbReference>
<accession>A0A1R3VQJ7</accession>
<keyword evidence="5" id="KW-0812">Transmembrane</keyword>
<keyword evidence="3" id="KW-0813">Transport</keyword>
<keyword evidence="10" id="KW-1185">Reference proteome</keyword>
<evidence type="ECO:0000313" key="10">
    <source>
        <dbReference type="Proteomes" id="UP000223759"/>
    </source>
</evidence>
<evidence type="ECO:0000256" key="4">
    <source>
        <dbReference type="ARBA" id="ARBA00022452"/>
    </source>
</evidence>
<proteinExistence type="inferred from homology"/>
<dbReference type="SUPFAM" id="SSF56954">
    <property type="entry name" value="Outer membrane efflux proteins (OEP)"/>
    <property type="match status" value="1"/>
</dbReference>
<organism evidence="9 10">
    <name type="scientific">Ectothiorhodosinus mongolicus</name>
    <dbReference type="NCBI Taxonomy" id="233100"/>
    <lineage>
        <taxon>Bacteria</taxon>
        <taxon>Pseudomonadati</taxon>
        <taxon>Pseudomonadota</taxon>
        <taxon>Gammaproteobacteria</taxon>
        <taxon>Chromatiales</taxon>
        <taxon>Ectothiorhodospiraceae</taxon>
        <taxon>Ectothiorhodosinus</taxon>
    </lineage>
</organism>